<keyword evidence="2" id="KW-1185">Reference proteome</keyword>
<dbReference type="PANTHER" id="PTHR14136">
    <property type="entry name" value="BTB_POZ DOMAIN-CONTAINING PROTEIN KCTD9"/>
    <property type="match status" value="1"/>
</dbReference>
<dbReference type="Proteomes" id="UP000297851">
    <property type="component" value="Unassembled WGS sequence"/>
</dbReference>
<sequence length="220" mass="23717">MTVARANTRGPRIDRIVLAGLTDSDGSDLRAGDSREAERFSACDLSGRDLTGIGFQECELRGVSLSDTQLRGASVADCVAGELHAAVFCAPRSSWRDVRVEHSRLGSLELYEATLRSVHIDESKLDFVNLRGATLTDVLLSNCIIEELDLGSATVQRFEMRDCRVGTLDVTRATLKDADLRSSDFSAIHGLEGLRGATIDDAQLSLLAPVFAAHLGIIVT</sequence>
<dbReference type="PANTHER" id="PTHR14136:SF17">
    <property type="entry name" value="BTB_POZ DOMAIN-CONTAINING PROTEIN KCTD9"/>
    <property type="match status" value="1"/>
</dbReference>
<accession>A0ABY2JMS1</accession>
<proteinExistence type="predicted"/>
<dbReference type="InterPro" id="IPR001646">
    <property type="entry name" value="5peptide_repeat"/>
</dbReference>
<evidence type="ECO:0000313" key="2">
    <source>
        <dbReference type="Proteomes" id="UP000297851"/>
    </source>
</evidence>
<dbReference type="SUPFAM" id="SSF141571">
    <property type="entry name" value="Pentapeptide repeat-like"/>
    <property type="match status" value="1"/>
</dbReference>
<name>A0ABY2JMS1_9MICO</name>
<reference evidence="1 2" key="1">
    <citation type="submission" date="2019-03" db="EMBL/GenBank/DDBJ databases">
        <title>Genomics of glacier-inhabiting Cryobacterium strains.</title>
        <authorList>
            <person name="Liu Q."/>
            <person name="Xin Y.-H."/>
        </authorList>
    </citation>
    <scope>NUCLEOTIDE SEQUENCE [LARGE SCALE GENOMIC DNA]</scope>
    <source>
        <strain evidence="1 2">TMT2-16</strain>
    </source>
</reference>
<organism evidence="1 2">
    <name type="scientific">Cryobacterium sandaracinum</name>
    <dbReference type="NCBI Taxonomy" id="1259247"/>
    <lineage>
        <taxon>Bacteria</taxon>
        <taxon>Bacillati</taxon>
        <taxon>Actinomycetota</taxon>
        <taxon>Actinomycetes</taxon>
        <taxon>Micrococcales</taxon>
        <taxon>Microbacteriaceae</taxon>
        <taxon>Cryobacterium</taxon>
    </lineage>
</organism>
<dbReference type="Gene3D" id="2.160.20.80">
    <property type="entry name" value="E3 ubiquitin-protein ligase SopA"/>
    <property type="match status" value="1"/>
</dbReference>
<dbReference type="Pfam" id="PF00805">
    <property type="entry name" value="Pentapeptide"/>
    <property type="match status" value="1"/>
</dbReference>
<dbReference type="EMBL" id="SOGO01000007">
    <property type="protein sequence ID" value="TFD06924.1"/>
    <property type="molecule type" value="Genomic_DNA"/>
</dbReference>
<comment type="caution">
    <text evidence="1">The sequence shown here is derived from an EMBL/GenBank/DDBJ whole genome shotgun (WGS) entry which is preliminary data.</text>
</comment>
<dbReference type="InterPro" id="IPR051082">
    <property type="entry name" value="Pentapeptide-BTB/POZ_domain"/>
</dbReference>
<protein>
    <submittedName>
        <fullName evidence="1">Pentapeptide repeat-containing protein</fullName>
    </submittedName>
</protein>
<evidence type="ECO:0000313" key="1">
    <source>
        <dbReference type="EMBL" id="TFD06924.1"/>
    </source>
</evidence>
<gene>
    <name evidence="1" type="ORF">E3T25_01580</name>
</gene>